<protein>
    <recommendedName>
        <fullName evidence="3">DUF6818 domain-containing protein</fullName>
    </recommendedName>
</protein>
<dbReference type="AlphaFoldDB" id="A0A2S4VLE6"/>
<feature type="compositionally biased region" description="Polar residues" evidence="2">
    <location>
        <begin position="201"/>
        <end position="211"/>
    </location>
</feature>
<dbReference type="InterPro" id="IPR049203">
    <property type="entry name" value="DUF6818"/>
</dbReference>
<sequence>LRSKAISSQSPQKSNTKKKSTANMVRTAPNNQPTPQQAQPTPQQAAPPPDPNPNDNQNQRRGRQAGSQGYSEEDSMALCDAVKHVLPLGSNDWERVRELYSQYADHHQRNQRDAEPLKTKFRTMVNAKKPTGDPNIKESIRYAKRVSNMIKERAYLLSHTDADRDDEEDSDDERNGVGNPIPASPDQALSNVEESLGTRMSGFSSRQTQVTEDNESSMVDDRNRMTTEEDEYLPDESDLTRSTQTSGPGANPRQAANLSQTQSPTNYRSQATPSTSQTESTPSTSQTQSTTSSARTQGTGAGPGPARRSRSSQGSLQAALLGHFDPEARRQRDHENGLTQMLNRQLQDANNTINRLHDEINRLRDGINLQIMRLQEELQQTRTELAQKTAEMQNLSLNHRMELMQARMDAAQSGMFMQSMPAMMGGGMFPRASYNPYSSTSQGQQGGSAQPQE</sequence>
<keyword evidence="5" id="KW-1185">Reference proteome</keyword>
<feature type="compositionally biased region" description="Polar residues" evidence="2">
    <location>
        <begin position="1"/>
        <end position="14"/>
    </location>
</feature>
<evidence type="ECO:0000256" key="1">
    <source>
        <dbReference type="SAM" id="Coils"/>
    </source>
</evidence>
<comment type="caution">
    <text evidence="4">The sequence shown here is derived from an EMBL/GenBank/DDBJ whole genome shotgun (WGS) entry which is preliminary data.</text>
</comment>
<reference evidence="5" key="2">
    <citation type="journal article" date="2018" name="BMC Genomics">
        <title>Genomic insights into host adaptation between the wheat stripe rust pathogen (Puccinia striiformis f. sp. tritici) and the barley stripe rust pathogen (Puccinia striiformis f. sp. hordei).</title>
        <authorList>
            <person name="Xia C."/>
            <person name="Wang M."/>
            <person name="Yin C."/>
            <person name="Cornejo O.E."/>
            <person name="Hulbert S.H."/>
            <person name="Chen X."/>
        </authorList>
    </citation>
    <scope>NUCLEOTIDE SEQUENCE [LARGE SCALE GENOMIC DNA]</scope>
    <source>
        <strain evidence="5">93TX-2</strain>
    </source>
</reference>
<feature type="compositionally biased region" description="Acidic residues" evidence="2">
    <location>
        <begin position="163"/>
        <end position="172"/>
    </location>
</feature>
<feature type="region of interest" description="Disordered" evidence="2">
    <location>
        <begin position="1"/>
        <end position="75"/>
    </location>
</feature>
<feature type="non-terminal residue" evidence="4">
    <location>
        <position position="1"/>
    </location>
</feature>
<evidence type="ECO:0000256" key="2">
    <source>
        <dbReference type="SAM" id="MobiDB-lite"/>
    </source>
</evidence>
<evidence type="ECO:0000313" key="4">
    <source>
        <dbReference type="EMBL" id="POW10366.1"/>
    </source>
</evidence>
<feature type="compositionally biased region" description="Polar residues" evidence="2">
    <location>
        <begin position="240"/>
        <end position="268"/>
    </location>
</feature>
<gene>
    <name evidence="4" type="ORF">PSHT_08797</name>
</gene>
<feature type="region of interest" description="Disordered" evidence="2">
    <location>
        <begin position="434"/>
        <end position="453"/>
    </location>
</feature>
<dbReference type="Proteomes" id="UP000238274">
    <property type="component" value="Unassembled WGS sequence"/>
</dbReference>
<feature type="compositionally biased region" description="Low complexity" evidence="2">
    <location>
        <begin position="269"/>
        <end position="297"/>
    </location>
</feature>
<feature type="compositionally biased region" description="Low complexity" evidence="2">
    <location>
        <begin position="28"/>
        <end position="44"/>
    </location>
</feature>
<feature type="compositionally biased region" description="Acidic residues" evidence="2">
    <location>
        <begin position="228"/>
        <end position="237"/>
    </location>
</feature>
<feature type="region of interest" description="Disordered" evidence="2">
    <location>
        <begin position="157"/>
        <end position="315"/>
    </location>
</feature>
<proteinExistence type="predicted"/>
<dbReference type="PANTHER" id="PTHR34409:SF1">
    <property type="entry name" value="MYB-LIKE DOMAIN-CONTAINING PROTEIN"/>
    <property type="match status" value="1"/>
</dbReference>
<feature type="coiled-coil region" evidence="1">
    <location>
        <begin position="339"/>
        <end position="398"/>
    </location>
</feature>
<feature type="compositionally biased region" description="Low complexity" evidence="2">
    <location>
        <begin position="438"/>
        <end position="453"/>
    </location>
</feature>
<organism evidence="4 5">
    <name type="scientific">Puccinia striiformis</name>
    <dbReference type="NCBI Taxonomy" id="27350"/>
    <lineage>
        <taxon>Eukaryota</taxon>
        <taxon>Fungi</taxon>
        <taxon>Dikarya</taxon>
        <taxon>Basidiomycota</taxon>
        <taxon>Pucciniomycotina</taxon>
        <taxon>Pucciniomycetes</taxon>
        <taxon>Pucciniales</taxon>
        <taxon>Pucciniaceae</taxon>
        <taxon>Puccinia</taxon>
    </lineage>
</organism>
<dbReference type="Pfam" id="PF20681">
    <property type="entry name" value="DUF6818"/>
    <property type="match status" value="1"/>
</dbReference>
<accession>A0A2S4VLE6</accession>
<name>A0A2S4VLE6_9BASI</name>
<evidence type="ECO:0000259" key="3">
    <source>
        <dbReference type="Pfam" id="PF20681"/>
    </source>
</evidence>
<dbReference type="OrthoDB" id="2758145at2759"/>
<keyword evidence="1" id="KW-0175">Coiled coil</keyword>
<dbReference type="VEuPathDB" id="FungiDB:PSHT_08797"/>
<dbReference type="VEuPathDB" id="FungiDB:PSTT_06844"/>
<reference evidence="4 5" key="1">
    <citation type="submission" date="2017-12" db="EMBL/GenBank/DDBJ databases">
        <title>Gene loss provides genomic basis for host adaptation in cereal stripe rust fungi.</title>
        <authorList>
            <person name="Xia C."/>
        </authorList>
    </citation>
    <scope>NUCLEOTIDE SEQUENCE [LARGE SCALE GENOMIC DNA]</scope>
    <source>
        <strain evidence="4 5">93TX-2</strain>
    </source>
</reference>
<feature type="domain" description="DUF6818" evidence="3">
    <location>
        <begin position="87"/>
        <end position="168"/>
    </location>
</feature>
<evidence type="ECO:0000313" key="5">
    <source>
        <dbReference type="Proteomes" id="UP000238274"/>
    </source>
</evidence>
<dbReference type="EMBL" id="PKSM01000119">
    <property type="protein sequence ID" value="POW10366.1"/>
    <property type="molecule type" value="Genomic_DNA"/>
</dbReference>
<dbReference type="PANTHER" id="PTHR34409">
    <property type="entry name" value="SET DOMAIN-CONTAINING PROTEIN"/>
    <property type="match status" value="1"/>
</dbReference>
<reference evidence="5" key="3">
    <citation type="journal article" date="2018" name="Mol. Plant Microbe Interact.">
        <title>Genome sequence resources for the wheat stripe rust pathogen (Puccinia striiformis f. sp. tritici) and the barley stripe rust pathogen (Puccinia striiformis f. sp. hordei).</title>
        <authorList>
            <person name="Xia C."/>
            <person name="Wang M."/>
            <person name="Yin C."/>
            <person name="Cornejo O.E."/>
            <person name="Hulbert S.H."/>
            <person name="Chen X."/>
        </authorList>
    </citation>
    <scope>NUCLEOTIDE SEQUENCE [LARGE SCALE GENOMIC DNA]</scope>
    <source>
        <strain evidence="5">93TX-2</strain>
    </source>
</reference>